<feature type="domain" description="HIT" evidence="4">
    <location>
        <begin position="19"/>
        <end position="129"/>
    </location>
</feature>
<dbReference type="InterPro" id="IPR019808">
    <property type="entry name" value="Histidine_triad_CS"/>
</dbReference>
<dbReference type="STRING" id="739.GCA_001059425_01611"/>
<keyword evidence="6" id="KW-1185">Reference proteome</keyword>
<protein>
    <submittedName>
        <fullName evidence="5">HIT family protein</fullName>
    </submittedName>
</protein>
<evidence type="ECO:0000256" key="3">
    <source>
        <dbReference type="PROSITE-ProRule" id="PRU00464"/>
    </source>
</evidence>
<name>E6KZE8_9PAST</name>
<proteinExistence type="predicted"/>
<dbReference type="NCBIfam" id="NF007965">
    <property type="entry name" value="PRK10687.1"/>
    <property type="match status" value="1"/>
</dbReference>
<comment type="caution">
    <text evidence="5">The sequence shown here is derived from an EMBL/GenBank/DDBJ whole genome shotgun (WGS) entry which is preliminary data.</text>
</comment>
<evidence type="ECO:0000256" key="2">
    <source>
        <dbReference type="PIRSR" id="PIRSR601310-3"/>
    </source>
</evidence>
<dbReference type="InterPro" id="IPR001310">
    <property type="entry name" value="Histidine_triad_HIT"/>
</dbReference>
<feature type="short sequence motif" description="Histidine triad motif" evidence="2 3">
    <location>
        <begin position="112"/>
        <end position="116"/>
    </location>
</feature>
<dbReference type="PRINTS" id="PR00332">
    <property type="entry name" value="HISTRIAD"/>
</dbReference>
<dbReference type="PANTHER" id="PTHR23089">
    <property type="entry name" value="HISTIDINE TRIAD HIT PROTEIN"/>
    <property type="match status" value="1"/>
</dbReference>
<dbReference type="Pfam" id="PF01230">
    <property type="entry name" value="HIT"/>
    <property type="match status" value="1"/>
</dbReference>
<accession>E6KZE8</accession>
<evidence type="ECO:0000256" key="1">
    <source>
        <dbReference type="PIRSR" id="PIRSR601310-1"/>
    </source>
</evidence>
<evidence type="ECO:0000313" key="5">
    <source>
        <dbReference type="EMBL" id="EFU67143.1"/>
    </source>
</evidence>
<dbReference type="HOGENOM" id="CLU_056776_8_1_6"/>
<sequence length="129" mass="14436">MRSQNAIFFKEKIMAAETIFSKIIRKEIPANIVYQDELVTAFRDIAPQAKTHILIIPNKLIPTVNDVTEQDEVTLGRLFTVAAKLAAQEGIAQDGYRLIVNCNKHGGQEVFHLHMHLVGGEPLGKMLDK</sequence>
<organism evidence="5 6">
    <name type="scientific">Aggregatibacter segnis ATCC 33393</name>
    <dbReference type="NCBI Taxonomy" id="888057"/>
    <lineage>
        <taxon>Bacteria</taxon>
        <taxon>Pseudomonadati</taxon>
        <taxon>Pseudomonadota</taxon>
        <taxon>Gammaproteobacteria</taxon>
        <taxon>Pasteurellales</taxon>
        <taxon>Pasteurellaceae</taxon>
        <taxon>Aggregatibacter</taxon>
    </lineage>
</organism>
<dbReference type="SUPFAM" id="SSF54197">
    <property type="entry name" value="HIT-like"/>
    <property type="match status" value="1"/>
</dbReference>
<evidence type="ECO:0000259" key="4">
    <source>
        <dbReference type="PROSITE" id="PS51084"/>
    </source>
</evidence>
<dbReference type="Proteomes" id="UP000032871">
    <property type="component" value="Unassembled WGS sequence"/>
</dbReference>
<dbReference type="CDD" id="cd01276">
    <property type="entry name" value="PKCI_related"/>
    <property type="match status" value="1"/>
</dbReference>
<dbReference type="PROSITE" id="PS51084">
    <property type="entry name" value="HIT_2"/>
    <property type="match status" value="1"/>
</dbReference>
<dbReference type="InterPro" id="IPR011146">
    <property type="entry name" value="HIT-like"/>
</dbReference>
<dbReference type="GO" id="GO:0003824">
    <property type="term" value="F:catalytic activity"/>
    <property type="evidence" value="ECO:0007669"/>
    <property type="project" value="InterPro"/>
</dbReference>
<reference evidence="5 6" key="1">
    <citation type="submission" date="2010-12" db="EMBL/GenBank/DDBJ databases">
        <authorList>
            <person name="Muzny D."/>
            <person name="Qin X."/>
            <person name="Deng J."/>
            <person name="Jiang H."/>
            <person name="Liu Y."/>
            <person name="Qu J."/>
            <person name="Song X.-Z."/>
            <person name="Zhang L."/>
            <person name="Thornton R."/>
            <person name="Coyle M."/>
            <person name="Francisco L."/>
            <person name="Jackson L."/>
            <person name="Javaid M."/>
            <person name="Korchina V."/>
            <person name="Kovar C."/>
            <person name="Mata R."/>
            <person name="Mathew T."/>
            <person name="Ngo R."/>
            <person name="Nguyen L."/>
            <person name="Nguyen N."/>
            <person name="Okwuonu G."/>
            <person name="Ongeri F."/>
            <person name="Pham C."/>
            <person name="Simmons D."/>
            <person name="Wilczek-Boney K."/>
            <person name="Hale W."/>
            <person name="Jakkamsetti A."/>
            <person name="Pham P."/>
            <person name="Ruth R."/>
            <person name="San Lucas F."/>
            <person name="Warren J."/>
            <person name="Zhang J."/>
            <person name="Zhao Z."/>
            <person name="Zhou C."/>
            <person name="Zhu D."/>
            <person name="Lee S."/>
            <person name="Bess C."/>
            <person name="Blankenburg K."/>
            <person name="Forbes L."/>
            <person name="Fu Q."/>
            <person name="Gubbala S."/>
            <person name="Hirani K."/>
            <person name="Jayaseelan J.C."/>
            <person name="Lara F."/>
            <person name="Munidasa M."/>
            <person name="Palculict T."/>
            <person name="Patil S."/>
            <person name="Pu L.-L."/>
            <person name="Saada N."/>
            <person name="Tang L."/>
            <person name="Weissenberger G."/>
            <person name="Zhu Y."/>
            <person name="Hemphill L."/>
            <person name="Shang Y."/>
            <person name="Youmans B."/>
            <person name="Ayvaz T."/>
            <person name="Ross M."/>
            <person name="Santibanez J."/>
            <person name="Aqrawi P."/>
            <person name="Gross S."/>
            <person name="Joshi V."/>
            <person name="Fowler G."/>
            <person name="Nazareth L."/>
            <person name="Reid J."/>
            <person name="Worley K."/>
            <person name="Petrosino J."/>
            <person name="Highlander S."/>
            <person name="Gibbs R."/>
        </authorList>
    </citation>
    <scope>NUCLEOTIDE SEQUENCE [LARGE SCALE GENOMIC DNA]</scope>
    <source>
        <strain evidence="5 6">ATCC 33393</strain>
    </source>
</reference>
<dbReference type="AlphaFoldDB" id="E6KZE8"/>
<gene>
    <name evidence="5" type="primary">hit</name>
    <name evidence="5" type="ORF">HMPREF9064_1490</name>
</gene>
<dbReference type="InterPro" id="IPR036265">
    <property type="entry name" value="HIT-like_sf"/>
</dbReference>
<evidence type="ECO:0000313" key="6">
    <source>
        <dbReference type="Proteomes" id="UP000032871"/>
    </source>
</evidence>
<dbReference type="EMBL" id="AEPS01000010">
    <property type="protein sequence ID" value="EFU67143.1"/>
    <property type="molecule type" value="Genomic_DNA"/>
</dbReference>
<feature type="active site" description="Tele-AMP-histidine intermediate" evidence="1">
    <location>
        <position position="114"/>
    </location>
</feature>
<dbReference type="PROSITE" id="PS00892">
    <property type="entry name" value="HIT_1"/>
    <property type="match status" value="1"/>
</dbReference>
<dbReference type="Gene3D" id="3.30.428.10">
    <property type="entry name" value="HIT-like"/>
    <property type="match status" value="1"/>
</dbReference>